<evidence type="ECO:0000313" key="2">
    <source>
        <dbReference type="Proteomes" id="UP000218151"/>
    </source>
</evidence>
<sequence>MTSSTPAEPSHVAHDDMEAALKQHGIVRVPADIFHYGGYRYTNIKDAIAEAKRNPGRHS</sequence>
<protein>
    <submittedName>
        <fullName evidence="1">Uncharacterized protein</fullName>
    </submittedName>
</protein>
<reference evidence="2" key="1">
    <citation type="submission" date="2017-09" db="EMBL/GenBank/DDBJ databases">
        <authorList>
            <person name="Feng G."/>
            <person name="Zhu H."/>
        </authorList>
    </citation>
    <scope>NUCLEOTIDE SEQUENCE [LARGE SCALE GENOMIC DNA]</scope>
    <source>
        <strain evidence="2">1PNM-20</strain>
    </source>
</reference>
<dbReference type="OrthoDB" id="7586275at2"/>
<keyword evidence="2" id="KW-1185">Reference proteome</keyword>
<name>A0A2A2SIP2_9SPHN</name>
<dbReference type="AlphaFoldDB" id="A0A2A2SIP2"/>
<comment type="caution">
    <text evidence="1">The sequence shown here is derived from an EMBL/GenBank/DDBJ whole genome shotgun (WGS) entry which is preliminary data.</text>
</comment>
<organism evidence="1 2">
    <name type="scientific">Sphingomonas lenta</name>
    <dbReference type="NCBI Taxonomy" id="1141887"/>
    <lineage>
        <taxon>Bacteria</taxon>
        <taxon>Pseudomonadati</taxon>
        <taxon>Pseudomonadota</taxon>
        <taxon>Alphaproteobacteria</taxon>
        <taxon>Sphingomonadales</taxon>
        <taxon>Sphingomonadaceae</taxon>
        <taxon>Sphingomonas</taxon>
    </lineage>
</organism>
<accession>A0A2A2SIP2</accession>
<proteinExistence type="predicted"/>
<dbReference type="EMBL" id="NSLI01000002">
    <property type="protein sequence ID" value="PAX09099.1"/>
    <property type="molecule type" value="Genomic_DNA"/>
</dbReference>
<evidence type="ECO:0000313" key="1">
    <source>
        <dbReference type="EMBL" id="PAX09099.1"/>
    </source>
</evidence>
<dbReference type="Proteomes" id="UP000218151">
    <property type="component" value="Unassembled WGS sequence"/>
</dbReference>
<dbReference type="RefSeq" id="WP_095997597.1">
    <property type="nucleotide sequence ID" value="NZ_NSLI01000002.1"/>
</dbReference>
<gene>
    <name evidence="1" type="ORF">CKY28_07190</name>
</gene>